<evidence type="ECO:0000256" key="3">
    <source>
        <dbReference type="ARBA" id="ARBA00022475"/>
    </source>
</evidence>
<evidence type="ECO:0000256" key="4">
    <source>
        <dbReference type="ARBA" id="ARBA00022692"/>
    </source>
</evidence>
<dbReference type="EMBL" id="CP017634">
    <property type="protein sequence ID" value="ATW28830.1"/>
    <property type="molecule type" value="Genomic_DNA"/>
</dbReference>
<dbReference type="KEGG" id="fwa:DCMF_22670"/>
<comment type="similarity">
    <text evidence="7">Belongs to the binding-protein-dependent transport system permease family.</text>
</comment>
<feature type="domain" description="ABC transmembrane type-1" evidence="8">
    <location>
        <begin position="53"/>
        <end position="242"/>
    </location>
</feature>
<dbReference type="GO" id="GO:0005886">
    <property type="term" value="C:plasma membrane"/>
    <property type="evidence" value="ECO:0007669"/>
    <property type="project" value="UniProtKB-SubCell"/>
</dbReference>
<keyword evidence="4 7" id="KW-0812">Transmembrane</keyword>
<evidence type="ECO:0000256" key="6">
    <source>
        <dbReference type="ARBA" id="ARBA00023136"/>
    </source>
</evidence>
<gene>
    <name evidence="9" type="ORF">DCMF_22670</name>
</gene>
<dbReference type="PROSITE" id="PS50928">
    <property type="entry name" value="ABC_TM1"/>
    <property type="match status" value="1"/>
</dbReference>
<protein>
    <submittedName>
        <fullName evidence="9">Diguanylate cyclase</fullName>
    </submittedName>
</protein>
<evidence type="ECO:0000256" key="5">
    <source>
        <dbReference type="ARBA" id="ARBA00022989"/>
    </source>
</evidence>
<comment type="subcellular location">
    <subcellularLocation>
        <location evidence="1 7">Cell membrane</location>
        <topology evidence="1 7">Multi-pass membrane protein</topology>
    </subcellularLocation>
</comment>
<dbReference type="PANTHER" id="PTHR43386:SF25">
    <property type="entry name" value="PEPTIDE ABC TRANSPORTER PERMEASE PROTEIN"/>
    <property type="match status" value="1"/>
</dbReference>
<evidence type="ECO:0000256" key="1">
    <source>
        <dbReference type="ARBA" id="ARBA00004651"/>
    </source>
</evidence>
<dbReference type="Gene3D" id="1.10.3720.10">
    <property type="entry name" value="MetI-like"/>
    <property type="match status" value="1"/>
</dbReference>
<keyword evidence="5 7" id="KW-1133">Transmembrane helix</keyword>
<dbReference type="AlphaFoldDB" id="A0A3G1L2E1"/>
<dbReference type="CDD" id="cd06261">
    <property type="entry name" value="TM_PBP2"/>
    <property type="match status" value="1"/>
</dbReference>
<proteinExistence type="inferred from homology"/>
<keyword evidence="3" id="KW-1003">Cell membrane</keyword>
<evidence type="ECO:0000256" key="2">
    <source>
        <dbReference type="ARBA" id="ARBA00022448"/>
    </source>
</evidence>
<dbReference type="InterPro" id="IPR050366">
    <property type="entry name" value="BP-dependent_transpt_permease"/>
</dbReference>
<dbReference type="InterPro" id="IPR000515">
    <property type="entry name" value="MetI-like"/>
</dbReference>
<dbReference type="GO" id="GO:0055085">
    <property type="term" value="P:transmembrane transport"/>
    <property type="evidence" value="ECO:0007669"/>
    <property type="project" value="InterPro"/>
</dbReference>
<name>A0A3G1L2E1_FORW1</name>
<keyword evidence="10" id="KW-1185">Reference proteome</keyword>
<evidence type="ECO:0000313" key="10">
    <source>
        <dbReference type="Proteomes" id="UP000323521"/>
    </source>
</evidence>
<sequence>MFLLVVAIFSTHLAPADPFAPSTTAVLQAPSSLHWLGTDDLGRDELSRIIYGARVSMIVGLGSVAVATIAGVFIGLVTGYFGGWMDSIVTRTMDIMMAFPGLVLALIISALMGISLTNTIIALGIVSVPRFARLIRGQVMTVMQRDFIESARAVHAGHIRIMTKYVFPHLVPLIVIEATLTIAFSILTEASLSFLGLGVQPPHTSWGQMLKTGYPYLETAPWIAFAPATITLVAVLGFNLLGDGLRTVLQSNKN</sequence>
<keyword evidence="2 7" id="KW-0813">Transport</keyword>
<feature type="transmembrane region" description="Helical" evidence="7">
    <location>
        <begin position="49"/>
        <end position="81"/>
    </location>
</feature>
<keyword evidence="6 7" id="KW-0472">Membrane</keyword>
<evidence type="ECO:0000256" key="7">
    <source>
        <dbReference type="RuleBase" id="RU363032"/>
    </source>
</evidence>
<organism evidence="9 10">
    <name type="scientific">Formimonas warabiya</name>
    <dbReference type="NCBI Taxonomy" id="1761012"/>
    <lineage>
        <taxon>Bacteria</taxon>
        <taxon>Bacillati</taxon>
        <taxon>Bacillota</taxon>
        <taxon>Clostridia</taxon>
        <taxon>Eubacteriales</taxon>
        <taxon>Peptococcaceae</taxon>
        <taxon>Candidatus Formimonas</taxon>
    </lineage>
</organism>
<dbReference type="SUPFAM" id="SSF161098">
    <property type="entry name" value="MetI-like"/>
    <property type="match status" value="1"/>
</dbReference>
<evidence type="ECO:0000259" key="8">
    <source>
        <dbReference type="PROSITE" id="PS50928"/>
    </source>
</evidence>
<feature type="transmembrane region" description="Helical" evidence="7">
    <location>
        <begin position="219"/>
        <end position="241"/>
    </location>
</feature>
<dbReference type="Pfam" id="PF00528">
    <property type="entry name" value="BPD_transp_1"/>
    <property type="match status" value="1"/>
</dbReference>
<feature type="transmembrane region" description="Helical" evidence="7">
    <location>
        <begin position="93"/>
        <end position="112"/>
    </location>
</feature>
<dbReference type="InterPro" id="IPR035906">
    <property type="entry name" value="MetI-like_sf"/>
</dbReference>
<feature type="transmembrane region" description="Helical" evidence="7">
    <location>
        <begin position="170"/>
        <end position="199"/>
    </location>
</feature>
<reference evidence="9 10" key="1">
    <citation type="submission" date="2016-10" db="EMBL/GenBank/DDBJ databases">
        <title>Complete Genome Sequence of Peptococcaceae strain DCMF.</title>
        <authorList>
            <person name="Edwards R.J."/>
            <person name="Holland S.I."/>
            <person name="Deshpande N.P."/>
            <person name="Wong Y.K."/>
            <person name="Ertan H."/>
            <person name="Manefield M."/>
            <person name="Russell T.L."/>
            <person name="Lee M.J."/>
        </authorList>
    </citation>
    <scope>NUCLEOTIDE SEQUENCE [LARGE SCALE GENOMIC DNA]</scope>
    <source>
        <strain evidence="9 10">DCMF</strain>
    </source>
</reference>
<dbReference type="PANTHER" id="PTHR43386">
    <property type="entry name" value="OLIGOPEPTIDE TRANSPORT SYSTEM PERMEASE PROTEIN APPC"/>
    <property type="match status" value="1"/>
</dbReference>
<accession>A0A3G1L2E1</accession>
<evidence type="ECO:0000313" key="9">
    <source>
        <dbReference type="EMBL" id="ATW28830.1"/>
    </source>
</evidence>
<dbReference type="Proteomes" id="UP000323521">
    <property type="component" value="Chromosome"/>
</dbReference>